<dbReference type="EMBL" id="DYYQ01000025">
    <property type="protein sequence ID" value="HJE49363.1"/>
    <property type="molecule type" value="Genomic_DNA"/>
</dbReference>
<evidence type="ECO:0000256" key="6">
    <source>
        <dbReference type="SAM" id="Coils"/>
    </source>
</evidence>
<evidence type="ECO:0000256" key="5">
    <source>
        <dbReference type="ARBA" id="ARBA00023088"/>
    </source>
</evidence>
<gene>
    <name evidence="11" type="ORF">K8V69_04175</name>
</gene>
<name>A0A921EIW9_LACJH</name>
<dbReference type="PANTHER" id="PTHR32083:SF0">
    <property type="entry name" value="CILIA AND FLAGELLA-ASSOCIATED PROTEIN 58"/>
    <property type="match status" value="1"/>
</dbReference>
<keyword evidence="3 9" id="KW-0732">Signal</keyword>
<feature type="compositionally biased region" description="Basic and acidic residues" evidence="7">
    <location>
        <begin position="134"/>
        <end position="151"/>
    </location>
</feature>
<dbReference type="Gene3D" id="6.10.250.3110">
    <property type="match status" value="1"/>
</dbReference>
<evidence type="ECO:0000256" key="7">
    <source>
        <dbReference type="SAM" id="MobiDB-lite"/>
    </source>
</evidence>
<dbReference type="Gene3D" id="1.10.287.1490">
    <property type="match status" value="1"/>
</dbReference>
<feature type="region of interest" description="Disordered" evidence="7">
    <location>
        <begin position="265"/>
        <end position="284"/>
    </location>
</feature>
<feature type="compositionally biased region" description="Basic and acidic residues" evidence="7">
    <location>
        <begin position="94"/>
        <end position="106"/>
    </location>
</feature>
<keyword evidence="8" id="KW-1133">Transmembrane helix</keyword>
<comment type="caution">
    <text evidence="11">The sequence shown here is derived from an EMBL/GenBank/DDBJ whole genome shotgun (WGS) entry which is preliminary data.</text>
</comment>
<organism evidence="11 12">
    <name type="scientific">Lactobacillus johnsonii</name>
    <dbReference type="NCBI Taxonomy" id="33959"/>
    <lineage>
        <taxon>Bacteria</taxon>
        <taxon>Bacillati</taxon>
        <taxon>Bacillota</taxon>
        <taxon>Bacilli</taxon>
        <taxon>Lactobacillales</taxon>
        <taxon>Lactobacillaceae</taxon>
        <taxon>Lactobacillus</taxon>
    </lineage>
</organism>
<protein>
    <submittedName>
        <fullName evidence="11">SEC10/PgrA surface exclusion domain-containing protein</fullName>
    </submittedName>
</protein>
<feature type="region of interest" description="Disordered" evidence="7">
    <location>
        <begin position="225"/>
        <end position="255"/>
    </location>
</feature>
<keyword evidence="1" id="KW-0134">Cell wall</keyword>
<feature type="domain" description="Gram-positive cocci surface proteins LPxTG" evidence="10">
    <location>
        <begin position="928"/>
        <end position="965"/>
    </location>
</feature>
<feature type="transmembrane region" description="Helical" evidence="8">
    <location>
        <begin position="937"/>
        <end position="957"/>
    </location>
</feature>
<evidence type="ECO:0000259" key="10">
    <source>
        <dbReference type="PROSITE" id="PS50847"/>
    </source>
</evidence>
<accession>A0A921EIW9</accession>
<evidence type="ECO:0000313" key="12">
    <source>
        <dbReference type="Proteomes" id="UP000732527"/>
    </source>
</evidence>
<evidence type="ECO:0000256" key="9">
    <source>
        <dbReference type="SAM" id="SignalP"/>
    </source>
</evidence>
<evidence type="ECO:0000256" key="3">
    <source>
        <dbReference type="ARBA" id="ARBA00022729"/>
    </source>
</evidence>
<reference evidence="11" key="2">
    <citation type="submission" date="2021-09" db="EMBL/GenBank/DDBJ databases">
        <authorList>
            <person name="Gilroy R."/>
        </authorList>
    </citation>
    <scope>NUCLEOTIDE SEQUENCE</scope>
    <source>
        <strain evidence="11">CHK192-2623</strain>
    </source>
</reference>
<keyword evidence="8" id="KW-0472">Membrane</keyword>
<dbReference type="NCBIfam" id="TIGR04320">
    <property type="entry name" value="Surf_Exclu_PgrA"/>
    <property type="match status" value="1"/>
</dbReference>
<feature type="compositionally biased region" description="Basic and acidic residues" evidence="7">
    <location>
        <begin position="266"/>
        <end position="283"/>
    </location>
</feature>
<dbReference type="SUPFAM" id="SSF57997">
    <property type="entry name" value="Tropomyosin"/>
    <property type="match status" value="2"/>
</dbReference>
<proteinExistence type="predicted"/>
<dbReference type="GO" id="GO:0005856">
    <property type="term" value="C:cytoskeleton"/>
    <property type="evidence" value="ECO:0007669"/>
    <property type="project" value="TreeGrafter"/>
</dbReference>
<dbReference type="Proteomes" id="UP000732527">
    <property type="component" value="Unassembled WGS sequence"/>
</dbReference>
<dbReference type="Pfam" id="PF00746">
    <property type="entry name" value="Gram_pos_anchor"/>
    <property type="match status" value="1"/>
</dbReference>
<evidence type="ECO:0000256" key="4">
    <source>
        <dbReference type="ARBA" id="ARBA00023054"/>
    </source>
</evidence>
<dbReference type="Gene3D" id="1.20.120.330">
    <property type="entry name" value="Nucleotidyltransferases domain 2"/>
    <property type="match status" value="1"/>
</dbReference>
<dbReference type="InterPro" id="IPR027607">
    <property type="entry name" value="Surf_Exclu_SEC10/PgrA"/>
</dbReference>
<feature type="coiled-coil region" evidence="6">
    <location>
        <begin position="723"/>
        <end position="879"/>
    </location>
</feature>
<feature type="region of interest" description="Disordered" evidence="7">
    <location>
        <begin position="73"/>
        <end position="106"/>
    </location>
</feature>
<dbReference type="AlphaFoldDB" id="A0A921EIW9"/>
<feature type="coiled-coil region" evidence="6">
    <location>
        <begin position="614"/>
        <end position="662"/>
    </location>
</feature>
<evidence type="ECO:0000313" key="11">
    <source>
        <dbReference type="EMBL" id="HJE49363.1"/>
    </source>
</evidence>
<reference evidence="11" key="1">
    <citation type="journal article" date="2021" name="PeerJ">
        <title>Extensive microbial diversity within the chicken gut microbiome revealed by metagenomics and culture.</title>
        <authorList>
            <person name="Gilroy R."/>
            <person name="Ravi A."/>
            <person name="Getino M."/>
            <person name="Pursley I."/>
            <person name="Horton D.L."/>
            <person name="Alikhan N.F."/>
            <person name="Baker D."/>
            <person name="Gharbi K."/>
            <person name="Hall N."/>
            <person name="Watson M."/>
            <person name="Adriaenssens E.M."/>
            <person name="Foster-Nyarko E."/>
            <person name="Jarju S."/>
            <person name="Secka A."/>
            <person name="Antonio M."/>
            <person name="Oren A."/>
            <person name="Chaudhuri R.R."/>
            <person name="La Ragione R."/>
            <person name="Hildebrand F."/>
            <person name="Pallen M.J."/>
        </authorList>
    </citation>
    <scope>NUCLEOTIDE SEQUENCE</scope>
    <source>
        <strain evidence="11">CHK192-2623</strain>
    </source>
</reference>
<feature type="compositionally biased region" description="Low complexity" evidence="7">
    <location>
        <begin position="153"/>
        <end position="166"/>
    </location>
</feature>
<feature type="compositionally biased region" description="Basic and acidic residues" evidence="7">
    <location>
        <begin position="167"/>
        <end position="177"/>
    </location>
</feature>
<keyword evidence="4 6" id="KW-0175">Coiled coil</keyword>
<evidence type="ECO:0000256" key="1">
    <source>
        <dbReference type="ARBA" id="ARBA00022512"/>
    </source>
</evidence>
<dbReference type="PROSITE" id="PS50847">
    <property type="entry name" value="GRAM_POS_ANCHORING"/>
    <property type="match status" value="1"/>
</dbReference>
<dbReference type="PANTHER" id="PTHR32083">
    <property type="entry name" value="CILIA AND FLAGELLA-ASSOCIATED PROTEIN 58-RELATED"/>
    <property type="match status" value="1"/>
</dbReference>
<feature type="compositionally biased region" description="Polar residues" evidence="7">
    <location>
        <begin position="81"/>
        <end position="93"/>
    </location>
</feature>
<keyword evidence="2" id="KW-0964">Secreted</keyword>
<sequence length="965" mass="108418">MKSKNSKLMYVSAAVLAAGAVASVNTQNAHAAEVQKQAEKDTDSKLNAQVADKIAENKQTKIDLTKSQNDLQAAKSDKAQAETNKSTVENTLSTKKEAVQETEDKLDQAKTDLNSAQTKAKELHGQYDSSYENNVEKAQSEKNVADQEVKDTSNQVQNLQNQQSDLNNKKASAENKIESTQKNLDSINESAKNLSNQVKQLQPKYDQAQKEYDIIKNELENKQNSAQKATEQLKQNEQELANSEKSLNDLQNKSNQNVQTINKTQKQLDENKSNLSNKQDELPVKQAQVTDLNKQLSDVNVKLTNAINKQTIAKAALDRAKDSVANTMILPDSYVKAAKKWDKISREDYKHFDDKQFTKEMHAASLEGWKINQYKSNAKDKEHMVDLNNLTPEEQLEINEFAINLINQARVQLGNKPWTLNRSAMKFAADVANNYRKNNTHTIWSGHDVKSIKEAARENGLNDSDNLYENLGQENFGMQLSNDPLALVKYDPYGKMYSSGYDHSEDDYRNHRDDMDSLKHHIYDDLKGMFFNFKMDEWLHAGNMLSFYYTPQENNNNEGQTTFYGAISLDMQSSSPDTIIIHYISVPDRIEGTYVKDPTKFNVNDNIPLTTTDISKLQQDYVQAQNEVNNYSSQKSSLDSQVKTLNDQIKQDQDTISTLTSKINKLSSDLLAAQNSQKDVATQITATTNQINDLKSKQLALIQAKNATTSELATYKQEHANVITNYTNLKSSLEKLNKDIQENKANQESTENTLEKYKSELESINKELNEINTKLANLKTKLSNAEVKQANAKERLAKAQADYENYVNTHKDLIDQISASDKVIAEKQEAVKEAQISYDKATKEYKDAKSQVTKLADKINNLDQSIANSKATIKTLSNRIDNNKKVQASYIKLQARKDFDVQINKALDAVDKPESKQAVKSNHNETVLPQTGANDKLSVFAALAGLSLASLGLGSLAGNKKRKRN</sequence>
<feature type="signal peptide" evidence="9">
    <location>
        <begin position="1"/>
        <end position="31"/>
    </location>
</feature>
<feature type="region of interest" description="Disordered" evidence="7">
    <location>
        <begin position="118"/>
        <end position="177"/>
    </location>
</feature>
<evidence type="ECO:0000256" key="8">
    <source>
        <dbReference type="SAM" id="Phobius"/>
    </source>
</evidence>
<evidence type="ECO:0000256" key="2">
    <source>
        <dbReference type="ARBA" id="ARBA00022525"/>
    </source>
</evidence>
<keyword evidence="5" id="KW-0572">Peptidoglycan-anchor</keyword>
<feature type="chain" id="PRO_5036757975" evidence="9">
    <location>
        <begin position="32"/>
        <end position="965"/>
    </location>
</feature>
<dbReference type="InterPro" id="IPR019931">
    <property type="entry name" value="LPXTG_anchor"/>
</dbReference>
<keyword evidence="8" id="KW-0812">Transmembrane</keyword>